<dbReference type="AlphaFoldDB" id="A0A0L0SD41"/>
<dbReference type="OrthoDB" id="10405774at2759"/>
<gene>
    <name evidence="1" type="ORF">AMAG_05786</name>
</gene>
<dbReference type="EMBL" id="GG745336">
    <property type="protein sequence ID" value="KNE60396.1"/>
    <property type="molecule type" value="Genomic_DNA"/>
</dbReference>
<accession>A0A0L0SD41</accession>
<reference evidence="1 2" key="1">
    <citation type="submission" date="2009-11" db="EMBL/GenBank/DDBJ databases">
        <title>Annotation of Allomyces macrogynus ATCC 38327.</title>
        <authorList>
            <consortium name="The Broad Institute Genome Sequencing Platform"/>
            <person name="Russ C."/>
            <person name="Cuomo C."/>
            <person name="Burger G."/>
            <person name="Gray M.W."/>
            <person name="Holland P.W.H."/>
            <person name="King N."/>
            <person name="Lang F.B.F."/>
            <person name="Roger A.J."/>
            <person name="Ruiz-Trillo I."/>
            <person name="Young S.K."/>
            <person name="Zeng Q."/>
            <person name="Gargeya S."/>
            <person name="Fitzgerald M."/>
            <person name="Haas B."/>
            <person name="Abouelleil A."/>
            <person name="Alvarado L."/>
            <person name="Arachchi H.M."/>
            <person name="Berlin A."/>
            <person name="Chapman S.B."/>
            <person name="Gearin G."/>
            <person name="Goldberg J."/>
            <person name="Griggs A."/>
            <person name="Gujja S."/>
            <person name="Hansen M."/>
            <person name="Heiman D."/>
            <person name="Howarth C."/>
            <person name="Larimer J."/>
            <person name="Lui A."/>
            <person name="MacDonald P.J.P."/>
            <person name="McCowen C."/>
            <person name="Montmayeur A."/>
            <person name="Murphy C."/>
            <person name="Neiman D."/>
            <person name="Pearson M."/>
            <person name="Priest M."/>
            <person name="Roberts A."/>
            <person name="Saif S."/>
            <person name="Shea T."/>
            <person name="Sisk P."/>
            <person name="Stolte C."/>
            <person name="Sykes S."/>
            <person name="Wortman J."/>
            <person name="Nusbaum C."/>
            <person name="Birren B."/>
        </authorList>
    </citation>
    <scope>NUCLEOTIDE SEQUENCE [LARGE SCALE GENOMIC DNA]</scope>
    <source>
        <strain evidence="1 2">ATCC 38327</strain>
    </source>
</reference>
<sequence>MILPFLDEPRPTFSMRAKKWYRAKHAIAAAHYEWLVWHVARALPSVPRRRKTIPICRRLDIIKTADLYSPVHHDRHHDDPCPAAVVDHNHPGSPLLALPHELLLAVVTALLDSESRSGRFYAARVLARVCPSLAAAVHFIERQHRAARLEVTLVIVADRWPNPWAFGGDGGLFAAFDCSAADAPKLLHAVRGGNCTLRVIPIDARVDPRTVVPLSWCVVPWCSVAAWPKRHDAVWGTLILEVDPLGKHLWKEVSLDLASTTLAMLVRALATSLFVGANVSARHVHVRNPTSIPLVTPALLEQLASLVRAPRWTVADATLAWDAPMPGAPLDGGAALTSLAVTASTISASLRLPPRGGR</sequence>
<evidence type="ECO:0000313" key="1">
    <source>
        <dbReference type="EMBL" id="KNE60396.1"/>
    </source>
</evidence>
<reference evidence="2" key="2">
    <citation type="submission" date="2009-11" db="EMBL/GenBank/DDBJ databases">
        <title>The Genome Sequence of Allomyces macrogynus strain ATCC 38327.</title>
        <authorList>
            <consortium name="The Broad Institute Genome Sequencing Platform"/>
            <person name="Russ C."/>
            <person name="Cuomo C."/>
            <person name="Shea T."/>
            <person name="Young S.K."/>
            <person name="Zeng Q."/>
            <person name="Koehrsen M."/>
            <person name="Haas B."/>
            <person name="Borodovsky M."/>
            <person name="Guigo R."/>
            <person name="Alvarado L."/>
            <person name="Berlin A."/>
            <person name="Borenstein D."/>
            <person name="Chen Z."/>
            <person name="Engels R."/>
            <person name="Freedman E."/>
            <person name="Gellesch M."/>
            <person name="Goldberg J."/>
            <person name="Griggs A."/>
            <person name="Gujja S."/>
            <person name="Heiman D."/>
            <person name="Hepburn T."/>
            <person name="Howarth C."/>
            <person name="Jen D."/>
            <person name="Larson L."/>
            <person name="Lewis B."/>
            <person name="Mehta T."/>
            <person name="Park D."/>
            <person name="Pearson M."/>
            <person name="Roberts A."/>
            <person name="Saif S."/>
            <person name="Shenoy N."/>
            <person name="Sisk P."/>
            <person name="Stolte C."/>
            <person name="Sykes S."/>
            <person name="Walk T."/>
            <person name="White J."/>
            <person name="Yandava C."/>
            <person name="Burger G."/>
            <person name="Gray M.W."/>
            <person name="Holland P.W.H."/>
            <person name="King N."/>
            <person name="Lang F.B.F."/>
            <person name="Roger A.J."/>
            <person name="Ruiz-Trillo I."/>
            <person name="Lander E."/>
            <person name="Nusbaum C."/>
        </authorList>
    </citation>
    <scope>NUCLEOTIDE SEQUENCE [LARGE SCALE GENOMIC DNA]</scope>
    <source>
        <strain evidence="2">ATCC 38327</strain>
    </source>
</reference>
<organism evidence="1 2">
    <name type="scientific">Allomyces macrogynus (strain ATCC 38327)</name>
    <name type="common">Allomyces javanicus var. macrogynus</name>
    <dbReference type="NCBI Taxonomy" id="578462"/>
    <lineage>
        <taxon>Eukaryota</taxon>
        <taxon>Fungi</taxon>
        <taxon>Fungi incertae sedis</taxon>
        <taxon>Blastocladiomycota</taxon>
        <taxon>Blastocladiomycetes</taxon>
        <taxon>Blastocladiales</taxon>
        <taxon>Blastocladiaceae</taxon>
        <taxon>Allomyces</taxon>
    </lineage>
</organism>
<dbReference type="Proteomes" id="UP000054350">
    <property type="component" value="Unassembled WGS sequence"/>
</dbReference>
<evidence type="ECO:0000313" key="2">
    <source>
        <dbReference type="Proteomes" id="UP000054350"/>
    </source>
</evidence>
<name>A0A0L0SD41_ALLM3</name>
<dbReference type="VEuPathDB" id="FungiDB:AMAG_05786"/>
<keyword evidence="2" id="KW-1185">Reference proteome</keyword>
<proteinExistence type="predicted"/>
<protein>
    <submittedName>
        <fullName evidence="1">Uncharacterized protein</fullName>
    </submittedName>
</protein>